<reference evidence="1" key="2">
    <citation type="journal article" date="2015" name="Fish Shellfish Immunol.">
        <title>Early steps in the European eel (Anguilla anguilla)-Vibrio vulnificus interaction in the gills: Role of the RtxA13 toxin.</title>
        <authorList>
            <person name="Callol A."/>
            <person name="Pajuelo D."/>
            <person name="Ebbesson L."/>
            <person name="Teles M."/>
            <person name="MacKenzie S."/>
            <person name="Amaro C."/>
        </authorList>
    </citation>
    <scope>NUCLEOTIDE SEQUENCE</scope>
</reference>
<protein>
    <submittedName>
        <fullName evidence="1">Uncharacterized protein</fullName>
    </submittedName>
</protein>
<proteinExistence type="predicted"/>
<organism evidence="1">
    <name type="scientific">Anguilla anguilla</name>
    <name type="common">European freshwater eel</name>
    <name type="synonym">Muraena anguilla</name>
    <dbReference type="NCBI Taxonomy" id="7936"/>
    <lineage>
        <taxon>Eukaryota</taxon>
        <taxon>Metazoa</taxon>
        <taxon>Chordata</taxon>
        <taxon>Craniata</taxon>
        <taxon>Vertebrata</taxon>
        <taxon>Euteleostomi</taxon>
        <taxon>Actinopterygii</taxon>
        <taxon>Neopterygii</taxon>
        <taxon>Teleostei</taxon>
        <taxon>Anguilliformes</taxon>
        <taxon>Anguillidae</taxon>
        <taxon>Anguilla</taxon>
    </lineage>
</organism>
<sequence>MGRTSQTSEHSGSQTQFGYMEIFRFPSLYEHGMPVFYTVSLLFGQ</sequence>
<accession>A0A0E9PBB9</accession>
<evidence type="ECO:0000313" key="1">
    <source>
        <dbReference type="EMBL" id="JAH01577.1"/>
    </source>
</evidence>
<reference evidence="1" key="1">
    <citation type="submission" date="2014-11" db="EMBL/GenBank/DDBJ databases">
        <authorList>
            <person name="Amaro Gonzalez C."/>
        </authorList>
    </citation>
    <scope>NUCLEOTIDE SEQUENCE</scope>
</reference>
<dbReference type="AlphaFoldDB" id="A0A0E9PBB9"/>
<dbReference type="EMBL" id="GBXM01107000">
    <property type="protein sequence ID" value="JAH01577.1"/>
    <property type="molecule type" value="Transcribed_RNA"/>
</dbReference>
<name>A0A0E9PBB9_ANGAN</name>